<gene>
    <name evidence="3" type="ORF">SAMN05421538_103110</name>
</gene>
<evidence type="ECO:0008006" key="5">
    <source>
        <dbReference type="Google" id="ProtNLM"/>
    </source>
</evidence>
<keyword evidence="2" id="KW-0732">Signal</keyword>
<proteinExistence type="predicted"/>
<organism evidence="3 4">
    <name type="scientific">Paracoccus isoporae</name>
    <dbReference type="NCBI Taxonomy" id="591205"/>
    <lineage>
        <taxon>Bacteria</taxon>
        <taxon>Pseudomonadati</taxon>
        <taxon>Pseudomonadota</taxon>
        <taxon>Alphaproteobacteria</taxon>
        <taxon>Rhodobacterales</taxon>
        <taxon>Paracoccaceae</taxon>
        <taxon>Paracoccus</taxon>
    </lineage>
</organism>
<evidence type="ECO:0000313" key="4">
    <source>
        <dbReference type="Proteomes" id="UP000199344"/>
    </source>
</evidence>
<name>A0A1G6Z187_9RHOB</name>
<feature type="signal peptide" evidence="2">
    <location>
        <begin position="1"/>
        <end position="21"/>
    </location>
</feature>
<dbReference type="EMBL" id="FNAH01000003">
    <property type="protein sequence ID" value="SDD95586.1"/>
    <property type="molecule type" value="Genomic_DNA"/>
</dbReference>
<protein>
    <recommendedName>
        <fullName evidence="5">Regulator RcnB of Ni and Co efflux</fullName>
    </recommendedName>
</protein>
<dbReference type="OrthoDB" id="7666115at2"/>
<evidence type="ECO:0000313" key="3">
    <source>
        <dbReference type="EMBL" id="SDD95586.1"/>
    </source>
</evidence>
<evidence type="ECO:0000256" key="2">
    <source>
        <dbReference type="SAM" id="SignalP"/>
    </source>
</evidence>
<dbReference type="RefSeq" id="WP_090522553.1">
    <property type="nucleotide sequence ID" value="NZ_FNAH01000003.1"/>
</dbReference>
<feature type="region of interest" description="Disordered" evidence="1">
    <location>
        <begin position="23"/>
        <end position="76"/>
    </location>
</feature>
<dbReference type="Proteomes" id="UP000199344">
    <property type="component" value="Unassembled WGS sequence"/>
</dbReference>
<evidence type="ECO:0000256" key="1">
    <source>
        <dbReference type="SAM" id="MobiDB-lite"/>
    </source>
</evidence>
<dbReference type="AlphaFoldDB" id="A0A1G6Z187"/>
<sequence>MMKQVAAASAALMMIALPVSADPGNGNGKPAKVKQMQKQGGGAGRAAYASDCPPGLARKTPSCIPPGQAKKRGNYGRNVGDILRVGDYVIIRDPARYDLERRDGWRYYRGADDRVYRVDRDSNKVLAVLNLIDAFTN</sequence>
<dbReference type="STRING" id="591205.SAMN05421538_103110"/>
<feature type="chain" id="PRO_5011706728" description="Regulator RcnB of Ni and Co efflux" evidence="2">
    <location>
        <begin position="22"/>
        <end position="137"/>
    </location>
</feature>
<accession>A0A1G6Z187</accession>
<keyword evidence="4" id="KW-1185">Reference proteome</keyword>
<reference evidence="3 4" key="1">
    <citation type="submission" date="2016-10" db="EMBL/GenBank/DDBJ databases">
        <authorList>
            <person name="de Groot N.N."/>
        </authorList>
    </citation>
    <scope>NUCLEOTIDE SEQUENCE [LARGE SCALE GENOMIC DNA]</scope>
    <source>
        <strain evidence="3 4">DSM 22220</strain>
    </source>
</reference>